<reference evidence="1" key="1">
    <citation type="submission" date="2017-07" db="EMBL/GenBank/DDBJ databases">
        <title>Taro Niue Genome Assembly and Annotation.</title>
        <authorList>
            <person name="Atibalentja N."/>
            <person name="Keating K."/>
            <person name="Fields C.J."/>
        </authorList>
    </citation>
    <scope>NUCLEOTIDE SEQUENCE</scope>
    <source>
        <strain evidence="1">Niue_2</strain>
        <tissue evidence="1">Leaf</tissue>
    </source>
</reference>
<keyword evidence="2" id="KW-1185">Reference proteome</keyword>
<gene>
    <name evidence="1" type="ORF">Taro_055351</name>
</gene>
<accession>A0A843XTB8</accession>
<name>A0A843XTB8_COLES</name>
<proteinExistence type="predicted"/>
<protein>
    <submittedName>
        <fullName evidence="1">Uncharacterized protein</fullName>
    </submittedName>
</protein>
<comment type="caution">
    <text evidence="1">The sequence shown here is derived from an EMBL/GenBank/DDBJ whole genome shotgun (WGS) entry which is preliminary data.</text>
</comment>
<dbReference type="AlphaFoldDB" id="A0A843XTB8"/>
<evidence type="ECO:0000313" key="1">
    <source>
        <dbReference type="EMBL" id="MQM22301.1"/>
    </source>
</evidence>
<sequence>MTCTNHPLEADQRTTLCQKKERLVHNPKHCPCSVKVWRRACERDGPIGHVQRSGSDSRTVTI</sequence>
<organism evidence="1 2">
    <name type="scientific">Colocasia esculenta</name>
    <name type="common">Wild taro</name>
    <name type="synonym">Arum esculentum</name>
    <dbReference type="NCBI Taxonomy" id="4460"/>
    <lineage>
        <taxon>Eukaryota</taxon>
        <taxon>Viridiplantae</taxon>
        <taxon>Streptophyta</taxon>
        <taxon>Embryophyta</taxon>
        <taxon>Tracheophyta</taxon>
        <taxon>Spermatophyta</taxon>
        <taxon>Magnoliopsida</taxon>
        <taxon>Liliopsida</taxon>
        <taxon>Araceae</taxon>
        <taxon>Aroideae</taxon>
        <taxon>Colocasieae</taxon>
        <taxon>Colocasia</taxon>
    </lineage>
</organism>
<evidence type="ECO:0000313" key="2">
    <source>
        <dbReference type="Proteomes" id="UP000652761"/>
    </source>
</evidence>
<dbReference type="EMBL" id="NMUH01012613">
    <property type="protein sequence ID" value="MQM22301.1"/>
    <property type="molecule type" value="Genomic_DNA"/>
</dbReference>
<dbReference type="Proteomes" id="UP000652761">
    <property type="component" value="Unassembled WGS sequence"/>
</dbReference>